<reference evidence="2 3" key="1">
    <citation type="journal article" date="2017" name="BMC Genomics">
        <title>Genomic analysis of methanogenic archaea reveals a shift towards energy conservation.</title>
        <authorList>
            <person name="Gilmore S.P."/>
            <person name="Henske J.K."/>
            <person name="Sexton J.A."/>
            <person name="Solomon K.V."/>
            <person name="Seppala S."/>
            <person name="Yoo J.I."/>
            <person name="Huyett L.M."/>
            <person name="Pressman A."/>
            <person name="Cogan J.Z."/>
            <person name="Kivenson V."/>
            <person name="Peng X."/>
            <person name="Tan Y."/>
            <person name="Valentine D.L."/>
            <person name="O'Malley M.A."/>
        </authorList>
    </citation>
    <scope>NUCLEOTIDE SEQUENCE [LARGE SCALE GENOMIC DNA]</scope>
    <source>
        <strain evidence="2 3">MC-15</strain>
    </source>
</reference>
<comment type="caution">
    <text evidence="2">The sequence shown here is derived from an EMBL/GenBank/DDBJ whole genome shotgun (WGS) entry which is preliminary data.</text>
</comment>
<name>A0A2A2HY30_9EURY</name>
<dbReference type="Proteomes" id="UP000218164">
    <property type="component" value="Unassembled WGS sequence"/>
</dbReference>
<evidence type="ECO:0000313" key="3">
    <source>
        <dbReference type="Proteomes" id="UP000218164"/>
    </source>
</evidence>
<evidence type="ECO:0000313" key="2">
    <source>
        <dbReference type="EMBL" id="PAV14206.1"/>
    </source>
</evidence>
<organism evidence="2 3">
    <name type="scientific">Methanosarcina spelaei</name>
    <dbReference type="NCBI Taxonomy" id="1036679"/>
    <lineage>
        <taxon>Archaea</taxon>
        <taxon>Methanobacteriati</taxon>
        <taxon>Methanobacteriota</taxon>
        <taxon>Stenosarchaea group</taxon>
        <taxon>Methanomicrobia</taxon>
        <taxon>Methanosarcinales</taxon>
        <taxon>Methanosarcinaceae</taxon>
        <taxon>Methanosarcina</taxon>
    </lineage>
</organism>
<gene>
    <name evidence="2" type="ORF">ASJ81_14795</name>
</gene>
<accession>A0A2A2HY30</accession>
<keyword evidence="1" id="KW-0812">Transmembrane</keyword>
<sequence>MQKSLDFGTESENLFSHDSLLFYMSCFVVLSVAGFFSGIKYSQKKPTRNIWLIAYILLYVNPTFWEILRNENSKELVIIAFFFIFAVIYAELSDYVWKIWMKYVSLRFTGAATS</sequence>
<dbReference type="EMBL" id="LMVP01000022">
    <property type="protein sequence ID" value="PAV14206.1"/>
    <property type="molecule type" value="Genomic_DNA"/>
</dbReference>
<feature type="transmembrane region" description="Helical" evidence="1">
    <location>
        <begin position="77"/>
        <end position="97"/>
    </location>
</feature>
<proteinExistence type="predicted"/>
<dbReference type="AlphaFoldDB" id="A0A2A2HY30"/>
<keyword evidence="1" id="KW-0472">Membrane</keyword>
<keyword evidence="1" id="KW-1133">Transmembrane helix</keyword>
<protein>
    <submittedName>
        <fullName evidence="2">Uncharacterized protein</fullName>
    </submittedName>
</protein>
<evidence type="ECO:0000256" key="1">
    <source>
        <dbReference type="SAM" id="Phobius"/>
    </source>
</evidence>
<feature type="transmembrane region" description="Helical" evidence="1">
    <location>
        <begin position="49"/>
        <end position="65"/>
    </location>
</feature>
<feature type="transmembrane region" description="Helical" evidence="1">
    <location>
        <begin position="20"/>
        <end position="37"/>
    </location>
</feature>
<keyword evidence="3" id="KW-1185">Reference proteome</keyword>